<dbReference type="InterPro" id="IPR004841">
    <property type="entry name" value="AA-permease/SLC12A_dom"/>
</dbReference>
<feature type="transmembrane region" description="Helical" evidence="5">
    <location>
        <begin position="202"/>
        <end position="220"/>
    </location>
</feature>
<proteinExistence type="predicted"/>
<feature type="transmembrane region" description="Helical" evidence="5">
    <location>
        <begin position="24"/>
        <end position="46"/>
    </location>
</feature>
<evidence type="ECO:0000256" key="3">
    <source>
        <dbReference type="ARBA" id="ARBA00022989"/>
    </source>
</evidence>
<comment type="caution">
    <text evidence="7">The sequence shown here is derived from an EMBL/GenBank/DDBJ whole genome shotgun (WGS) entry which is preliminary data.</text>
</comment>
<feature type="transmembrane region" description="Helical" evidence="5">
    <location>
        <begin position="136"/>
        <end position="155"/>
    </location>
</feature>
<feature type="transmembrane region" description="Helical" evidence="5">
    <location>
        <begin position="337"/>
        <end position="356"/>
    </location>
</feature>
<sequence>MAKHVEYEKVGSDYLEHRQLKRGAAGWVLLAGLGVSYVISGDFAGWNFGLAQGGWGGLLIATILMATMYTCMVFGLAELASALPVAGAGYGFARRALGPLGGYATGIAILIEYAIAPAAIAVFIGDYVKALGLLDATWPVYLACYVIFVGIHLWGVGEALRVMFVITGVAVVALVAFVAGMIPKFDSAKLFDIGDGSFLPMGVTGAWGAIVFAIWFFLAVEGVPLAAEEARDPKRDMPRGIIAAMATLLVFAAAILLVAPGGAGSKVLEASGNPLPEAVRAAYGGDNLLAQLVNYVGLAGLVASFFSIIYAYSRQLFALSRAGYLPRWLSKTGKRKTPYLALIVPGTIGFALATIMKTADPVTGGARLINIAVFGAALSYVLMMVSHIVLRKTAPDLPRPYRTPGGVVTTSVALVLAVAAVIATFFVDEIAAAVTAGIVLIAVAYYWFYSRHHLVANAPEEEFAAIAKAEAELD</sequence>
<feature type="transmembrane region" description="Helical" evidence="5">
    <location>
        <begin position="402"/>
        <end position="424"/>
    </location>
</feature>
<gene>
    <name evidence="7" type="ORF">C8D87_113115</name>
</gene>
<comment type="subcellular location">
    <subcellularLocation>
        <location evidence="1">Membrane</location>
        <topology evidence="1">Multi-pass membrane protein</topology>
    </subcellularLocation>
</comment>
<dbReference type="PANTHER" id="PTHR42770:SF7">
    <property type="entry name" value="MEMBRANE PROTEIN"/>
    <property type="match status" value="1"/>
</dbReference>
<dbReference type="InterPro" id="IPR004757">
    <property type="entry name" value="EtNH_permease"/>
</dbReference>
<dbReference type="Proteomes" id="UP000248714">
    <property type="component" value="Unassembled WGS sequence"/>
</dbReference>
<keyword evidence="8" id="KW-1185">Reference proteome</keyword>
<dbReference type="InterPro" id="IPR050367">
    <property type="entry name" value="APC_superfamily"/>
</dbReference>
<feature type="transmembrane region" description="Helical" evidence="5">
    <location>
        <begin position="58"/>
        <end position="79"/>
    </location>
</feature>
<feature type="transmembrane region" description="Helical" evidence="5">
    <location>
        <begin position="241"/>
        <end position="259"/>
    </location>
</feature>
<keyword evidence="3 5" id="KW-1133">Transmembrane helix</keyword>
<feature type="transmembrane region" description="Helical" evidence="5">
    <location>
        <begin position="292"/>
        <end position="312"/>
    </location>
</feature>
<dbReference type="NCBIfam" id="TIGR00908">
    <property type="entry name" value="2A0305"/>
    <property type="match status" value="1"/>
</dbReference>
<protein>
    <submittedName>
        <fullName evidence="7">Ethanolamine:proton symporter (EAT family)</fullName>
    </submittedName>
</protein>
<dbReference type="PIRSF" id="PIRSF006060">
    <property type="entry name" value="AA_transporter"/>
    <property type="match status" value="1"/>
</dbReference>
<feature type="transmembrane region" description="Helical" evidence="5">
    <location>
        <begin position="100"/>
        <end position="124"/>
    </location>
</feature>
<feature type="domain" description="Amino acid permease/ SLC12A" evidence="6">
    <location>
        <begin position="41"/>
        <end position="444"/>
    </location>
</feature>
<organism evidence="7 8">
    <name type="scientific">Lentzea atacamensis</name>
    <dbReference type="NCBI Taxonomy" id="531938"/>
    <lineage>
        <taxon>Bacteria</taxon>
        <taxon>Bacillati</taxon>
        <taxon>Actinomycetota</taxon>
        <taxon>Actinomycetes</taxon>
        <taxon>Pseudonocardiales</taxon>
        <taxon>Pseudonocardiaceae</taxon>
        <taxon>Lentzea</taxon>
    </lineage>
</organism>
<evidence type="ECO:0000256" key="4">
    <source>
        <dbReference type="ARBA" id="ARBA00023136"/>
    </source>
</evidence>
<keyword evidence="4 5" id="KW-0472">Membrane</keyword>
<accession>A0ABX9DWM6</accession>
<dbReference type="Pfam" id="PF00324">
    <property type="entry name" value="AA_permease"/>
    <property type="match status" value="1"/>
</dbReference>
<evidence type="ECO:0000256" key="5">
    <source>
        <dbReference type="SAM" id="Phobius"/>
    </source>
</evidence>
<dbReference type="RefSeq" id="WP_112231554.1">
    <property type="nucleotide sequence ID" value="NZ_QLTT01000013.1"/>
</dbReference>
<evidence type="ECO:0000313" key="7">
    <source>
        <dbReference type="EMBL" id="RAS59809.1"/>
    </source>
</evidence>
<keyword evidence="2 5" id="KW-0812">Transmembrane</keyword>
<evidence type="ECO:0000256" key="1">
    <source>
        <dbReference type="ARBA" id="ARBA00004141"/>
    </source>
</evidence>
<dbReference type="EMBL" id="QLTT01000013">
    <property type="protein sequence ID" value="RAS59809.1"/>
    <property type="molecule type" value="Genomic_DNA"/>
</dbReference>
<feature type="transmembrane region" description="Helical" evidence="5">
    <location>
        <begin position="430"/>
        <end position="448"/>
    </location>
</feature>
<evidence type="ECO:0000313" key="8">
    <source>
        <dbReference type="Proteomes" id="UP000248714"/>
    </source>
</evidence>
<dbReference type="Gene3D" id="1.20.1740.10">
    <property type="entry name" value="Amino acid/polyamine transporter I"/>
    <property type="match status" value="1"/>
</dbReference>
<reference evidence="7 8" key="1">
    <citation type="submission" date="2018-06" db="EMBL/GenBank/DDBJ databases">
        <title>Genomic Encyclopedia of Type Strains, Phase IV (KMG-IV): sequencing the most valuable type-strain genomes for metagenomic binning, comparative biology and taxonomic classification.</title>
        <authorList>
            <person name="Goeker M."/>
        </authorList>
    </citation>
    <scope>NUCLEOTIDE SEQUENCE [LARGE SCALE GENOMIC DNA]</scope>
    <source>
        <strain evidence="7 8">DSM 45479</strain>
    </source>
</reference>
<evidence type="ECO:0000259" key="6">
    <source>
        <dbReference type="Pfam" id="PF00324"/>
    </source>
</evidence>
<evidence type="ECO:0000256" key="2">
    <source>
        <dbReference type="ARBA" id="ARBA00022692"/>
    </source>
</evidence>
<feature type="transmembrane region" description="Helical" evidence="5">
    <location>
        <begin position="368"/>
        <end position="390"/>
    </location>
</feature>
<name>A0ABX9DWM6_9PSEU</name>
<dbReference type="PANTHER" id="PTHR42770">
    <property type="entry name" value="AMINO ACID TRANSPORTER-RELATED"/>
    <property type="match status" value="1"/>
</dbReference>
<feature type="transmembrane region" description="Helical" evidence="5">
    <location>
        <begin position="162"/>
        <end position="182"/>
    </location>
</feature>